<reference evidence="10 11" key="1">
    <citation type="journal article" date="2016" name="Nat. Commun.">
        <title>Thousands of microbial genomes shed light on interconnected biogeochemical processes in an aquifer system.</title>
        <authorList>
            <person name="Anantharaman K."/>
            <person name="Brown C.T."/>
            <person name="Hug L.A."/>
            <person name="Sharon I."/>
            <person name="Castelle C.J."/>
            <person name="Probst A.J."/>
            <person name="Thomas B.C."/>
            <person name="Singh A."/>
            <person name="Wilkins M.J."/>
            <person name="Karaoz U."/>
            <person name="Brodie E.L."/>
            <person name="Williams K.H."/>
            <person name="Hubbard S.S."/>
            <person name="Banfield J.F."/>
        </authorList>
    </citation>
    <scope>NUCLEOTIDE SEQUENCE [LARGE SCALE GENOMIC DNA]</scope>
</reference>
<dbReference type="FunFam" id="3.30.420.40:FF:000040">
    <property type="entry name" value="tRNA N6-adenosine threonylcarbamoyltransferase"/>
    <property type="match status" value="1"/>
</dbReference>
<evidence type="ECO:0000256" key="4">
    <source>
        <dbReference type="ARBA" id="ARBA00022723"/>
    </source>
</evidence>
<dbReference type="InterPro" id="IPR017860">
    <property type="entry name" value="Peptidase_M22_CS"/>
</dbReference>
<evidence type="ECO:0000256" key="1">
    <source>
        <dbReference type="ARBA" id="ARBA00022490"/>
    </source>
</evidence>
<evidence type="ECO:0000256" key="2">
    <source>
        <dbReference type="ARBA" id="ARBA00022679"/>
    </source>
</evidence>
<dbReference type="GO" id="GO:0005737">
    <property type="term" value="C:cytoplasm"/>
    <property type="evidence" value="ECO:0007669"/>
    <property type="project" value="UniProtKB-SubCell"/>
</dbReference>
<dbReference type="PANTHER" id="PTHR11735:SF6">
    <property type="entry name" value="TRNA N6-ADENOSINE THREONYLCARBAMOYLTRANSFERASE, MITOCHONDRIAL"/>
    <property type="match status" value="1"/>
</dbReference>
<comment type="similarity">
    <text evidence="8">Belongs to the KAE1 / TsaD family.</text>
</comment>
<evidence type="ECO:0000259" key="9">
    <source>
        <dbReference type="Pfam" id="PF00814"/>
    </source>
</evidence>
<evidence type="ECO:0000256" key="5">
    <source>
        <dbReference type="ARBA" id="ARBA00023004"/>
    </source>
</evidence>
<evidence type="ECO:0000256" key="3">
    <source>
        <dbReference type="ARBA" id="ARBA00022694"/>
    </source>
</evidence>
<evidence type="ECO:0000256" key="8">
    <source>
        <dbReference type="HAMAP-Rule" id="MF_01445"/>
    </source>
</evidence>
<organism evidence="10 11">
    <name type="scientific">Candidatus Falkowbacteria bacterium RIFCSPLOWO2_12_FULL_45_10</name>
    <dbReference type="NCBI Taxonomy" id="1797990"/>
    <lineage>
        <taxon>Bacteria</taxon>
        <taxon>Candidatus Falkowiibacteriota</taxon>
    </lineage>
</organism>
<dbReference type="PANTHER" id="PTHR11735">
    <property type="entry name" value="TRNA N6-ADENOSINE THREONYLCARBAMOYLTRANSFERASE"/>
    <property type="match status" value="1"/>
</dbReference>
<evidence type="ECO:0000313" key="11">
    <source>
        <dbReference type="Proteomes" id="UP000178682"/>
    </source>
</evidence>
<evidence type="ECO:0000256" key="7">
    <source>
        <dbReference type="ARBA" id="ARBA00048117"/>
    </source>
</evidence>
<comment type="caution">
    <text evidence="8">Lacks conserved residue(s) required for the propagation of feature annotation.</text>
</comment>
<comment type="function">
    <text evidence="8">Required for the formation of a threonylcarbamoyl group on adenosine at position 37 (t(6)A37) in tRNAs that read codons beginning with adenine. Is involved in the transfer of the threonylcarbamoyl moiety of threonylcarbamoyl-AMP (TC-AMP) to the N6 group of A37, together with TsaE and TsaB. TsaD likely plays a direct catalytic role in this reaction.</text>
</comment>
<keyword evidence="1 8" id="KW-0963">Cytoplasm</keyword>
<dbReference type="EC" id="2.3.1.234" evidence="8"/>
<dbReference type="InterPro" id="IPR000905">
    <property type="entry name" value="Gcp-like_dom"/>
</dbReference>
<dbReference type="InterPro" id="IPR017861">
    <property type="entry name" value="KAE1/TsaD"/>
</dbReference>
<name>A0A1F5RW73_9BACT</name>
<dbReference type="InterPro" id="IPR043129">
    <property type="entry name" value="ATPase_NBD"/>
</dbReference>
<keyword evidence="5 8" id="KW-0408">Iron</keyword>
<dbReference type="GO" id="GO:0002949">
    <property type="term" value="P:tRNA threonylcarbamoyladenosine modification"/>
    <property type="evidence" value="ECO:0007669"/>
    <property type="project" value="UniProtKB-UniRule"/>
</dbReference>
<accession>A0A1F5RW73</accession>
<feature type="binding site" evidence="8">
    <location>
        <position position="230"/>
    </location>
    <ligand>
        <name>substrate</name>
    </ligand>
</feature>
<comment type="cofactor">
    <cofactor evidence="8">
        <name>Fe(2+)</name>
        <dbReference type="ChEBI" id="CHEBI:29033"/>
    </cofactor>
    <text evidence="8">Binds 1 Fe(2+) ion per subunit.</text>
</comment>
<gene>
    <name evidence="8" type="primary">tsaD</name>
    <name evidence="10" type="ORF">A3G56_00890</name>
</gene>
<feature type="binding site" evidence="8">
    <location>
        <position position="217"/>
    </location>
    <ligand>
        <name>substrate</name>
    </ligand>
</feature>
<dbReference type="GO" id="GO:0005506">
    <property type="term" value="F:iron ion binding"/>
    <property type="evidence" value="ECO:0007669"/>
    <property type="project" value="UniProtKB-UniRule"/>
</dbReference>
<feature type="binding site" evidence="8">
    <location>
        <position position="357"/>
    </location>
    <ligand>
        <name>Fe cation</name>
        <dbReference type="ChEBI" id="CHEBI:24875"/>
    </ligand>
</feature>
<dbReference type="Proteomes" id="UP000178682">
    <property type="component" value="Unassembled WGS sequence"/>
</dbReference>
<dbReference type="PROSITE" id="PS01016">
    <property type="entry name" value="GLYCOPROTEASE"/>
    <property type="match status" value="1"/>
</dbReference>
<proteinExistence type="inferred from homology"/>
<dbReference type="HAMAP" id="MF_01445">
    <property type="entry name" value="TsaD"/>
    <property type="match status" value="1"/>
</dbReference>
<dbReference type="SUPFAM" id="SSF53067">
    <property type="entry name" value="Actin-like ATPase domain"/>
    <property type="match status" value="2"/>
</dbReference>
<dbReference type="GO" id="GO:0061711">
    <property type="term" value="F:tRNA N(6)-L-threonylcarbamoyladenine synthase activity"/>
    <property type="evidence" value="ECO:0007669"/>
    <property type="project" value="UniProtKB-EC"/>
</dbReference>
<keyword evidence="2 8" id="KW-0808">Transferase</keyword>
<feature type="binding site" evidence="8">
    <location>
        <begin position="184"/>
        <end position="188"/>
    </location>
    <ligand>
        <name>substrate</name>
    </ligand>
</feature>
<dbReference type="EMBL" id="MFFX01000047">
    <property type="protein sequence ID" value="OGF18483.1"/>
    <property type="molecule type" value="Genomic_DNA"/>
</dbReference>
<comment type="catalytic activity">
    <reaction evidence="7 8">
        <text>L-threonylcarbamoyladenylate + adenosine(37) in tRNA = N(6)-L-threonylcarbamoyladenosine(37) in tRNA + AMP + H(+)</text>
        <dbReference type="Rhea" id="RHEA:37059"/>
        <dbReference type="Rhea" id="RHEA-COMP:10162"/>
        <dbReference type="Rhea" id="RHEA-COMP:10163"/>
        <dbReference type="ChEBI" id="CHEBI:15378"/>
        <dbReference type="ChEBI" id="CHEBI:73682"/>
        <dbReference type="ChEBI" id="CHEBI:74411"/>
        <dbReference type="ChEBI" id="CHEBI:74418"/>
        <dbReference type="ChEBI" id="CHEBI:456215"/>
        <dbReference type="EC" id="2.3.1.234"/>
    </reaction>
</comment>
<comment type="subcellular location">
    <subcellularLocation>
        <location evidence="8">Cytoplasm</location>
    </subcellularLocation>
</comment>
<keyword evidence="3 8" id="KW-0819">tRNA processing</keyword>
<dbReference type="InterPro" id="IPR022450">
    <property type="entry name" value="TsaD"/>
</dbReference>
<keyword evidence="6 8" id="KW-0012">Acyltransferase</keyword>
<dbReference type="Pfam" id="PF00814">
    <property type="entry name" value="TsaD"/>
    <property type="match status" value="2"/>
</dbReference>
<feature type="domain" description="Gcp-like" evidence="9">
    <location>
        <begin position="172"/>
        <end position="363"/>
    </location>
</feature>
<feature type="domain" description="Gcp-like" evidence="9">
    <location>
        <begin position="26"/>
        <end position="140"/>
    </location>
</feature>
<comment type="caution">
    <text evidence="10">The sequence shown here is derived from an EMBL/GenBank/DDBJ whole genome shotgun (WGS) entry which is preliminary data.</text>
</comment>
<dbReference type="PRINTS" id="PR00789">
    <property type="entry name" value="OSIALOPTASE"/>
</dbReference>
<dbReference type="Gene3D" id="3.30.420.40">
    <property type="match status" value="2"/>
</dbReference>
<evidence type="ECO:0000256" key="6">
    <source>
        <dbReference type="ARBA" id="ARBA00023315"/>
    </source>
</evidence>
<evidence type="ECO:0000313" key="10">
    <source>
        <dbReference type="EMBL" id="OGF18483.1"/>
    </source>
</evidence>
<dbReference type="AlphaFoldDB" id="A0A1F5RW73"/>
<feature type="binding site" evidence="8">
    <location>
        <position position="128"/>
    </location>
    <ligand>
        <name>Fe cation</name>
        <dbReference type="ChEBI" id="CHEBI:24875"/>
    </ligand>
</feature>
<protein>
    <recommendedName>
        <fullName evidence="8">tRNA N6-adenosine threonylcarbamoyltransferase</fullName>
        <ecNumber evidence="8">2.3.1.234</ecNumber>
    </recommendedName>
    <alternativeName>
        <fullName evidence="8">N6-L-threonylcarbamoyladenine synthase</fullName>
        <shortName evidence="8">t(6)A synthase</shortName>
    </alternativeName>
    <alternativeName>
        <fullName evidence="8">t(6)A37 threonylcarbamoyladenosine biosynthesis protein TsaD</fullName>
    </alternativeName>
    <alternativeName>
        <fullName evidence="8">tRNA threonylcarbamoyladenosine biosynthesis protein TsaD</fullName>
    </alternativeName>
</protein>
<sequence>MIILAIESSCDETAAALIEGKADKIKVISNVVSSQIKIHRPYGGVIPELAARNHIKNILPVINEALSPCPLSRRAGEGKRVPPYGGTSGVRAIAVTTGPGLISSLLIGVETAKALSFAWRQPLVGVNHLAGHIYSNFIGNSSPHLHRGVLNPNTNFGVGVNPAGKNITGRCGDKKIKFPALVLIVSGGHTELVLMRGHFKFKLLGQTRDDAAGEAFDKAAKILGLGYPGGPAIAAAATKTSNIKYPTSNINLPRPMLNDATFDFSFSGLKTALLYKIQGDKNWRHKIPAYCAEFQQAIIDVLISKTVKAAKKYKVKSVMLAGGVAANVELRRQLKRTLERTLPKTAYFMPDLKYTTDNAAMIAVAGYFYIKALKPRRTILRGRQKNITARKPRGIRVDCNQSLTK</sequence>
<keyword evidence="4 8" id="KW-0479">Metal-binding</keyword>
<feature type="binding site" evidence="8">
    <location>
        <position position="132"/>
    </location>
    <ligand>
        <name>Fe cation</name>
        <dbReference type="ChEBI" id="CHEBI:24875"/>
    </ligand>
</feature>
<feature type="binding site" evidence="8">
    <location>
        <position position="327"/>
    </location>
    <ligand>
        <name>substrate</name>
    </ligand>
</feature>